<evidence type="ECO:0000313" key="2">
    <source>
        <dbReference type="EMBL" id="SJX63739.1"/>
    </source>
</evidence>
<feature type="region of interest" description="Disordered" evidence="1">
    <location>
        <begin position="56"/>
        <end position="218"/>
    </location>
</feature>
<sequence length="218" mass="23121">MPLTRALSARLRSGSHRQPAPAAIDGPNEDVMALKSQAKAASSSALVAGALAQLNIQSSSKGSSSSSTTSSASNTSTPSRPRYVRGTSSRFSSRSSNSSRRSILGSSEFGDSSDDENDSQGNSRRLGGCSSFSTAADRPDDSNKENVAPFRCASQDVLEMEARDAQEEEAIRRTTTNRSRQGSLMERPTFARRLSRSSTTSDLSSSSVGSHSSRARRC</sequence>
<dbReference type="AlphaFoldDB" id="A0A2N8UG55"/>
<feature type="compositionally biased region" description="Low complexity" evidence="1">
    <location>
        <begin position="56"/>
        <end position="79"/>
    </location>
</feature>
<evidence type="ECO:0000256" key="1">
    <source>
        <dbReference type="SAM" id="MobiDB-lite"/>
    </source>
</evidence>
<dbReference type="EMBL" id="LT795062">
    <property type="protein sequence ID" value="SJX63739.1"/>
    <property type="molecule type" value="Genomic_DNA"/>
</dbReference>
<name>A0A2N8UG55_9BASI</name>
<feature type="compositionally biased region" description="Low complexity" evidence="1">
    <location>
        <begin position="196"/>
        <end position="212"/>
    </location>
</feature>
<feature type="compositionally biased region" description="Low complexity" evidence="1">
    <location>
        <begin position="88"/>
        <end position="110"/>
    </location>
</feature>
<protein>
    <submittedName>
        <fullName evidence="2">Uncharacterized protein</fullName>
    </submittedName>
</protein>
<dbReference type="Proteomes" id="UP000239563">
    <property type="component" value="Chromosome IX"/>
</dbReference>
<accession>A0A2N8UG55</accession>
<organism evidence="2 3">
    <name type="scientific">Sporisorium reilianum f. sp. reilianum</name>
    <dbReference type="NCBI Taxonomy" id="72559"/>
    <lineage>
        <taxon>Eukaryota</taxon>
        <taxon>Fungi</taxon>
        <taxon>Dikarya</taxon>
        <taxon>Basidiomycota</taxon>
        <taxon>Ustilaginomycotina</taxon>
        <taxon>Ustilaginomycetes</taxon>
        <taxon>Ustilaginales</taxon>
        <taxon>Ustilaginaceae</taxon>
        <taxon>Sporisorium</taxon>
    </lineage>
</organism>
<feature type="compositionally biased region" description="Basic and acidic residues" evidence="1">
    <location>
        <begin position="160"/>
        <end position="172"/>
    </location>
</feature>
<proteinExistence type="predicted"/>
<evidence type="ECO:0000313" key="3">
    <source>
        <dbReference type="Proteomes" id="UP000239563"/>
    </source>
</evidence>
<feature type="compositionally biased region" description="Polar residues" evidence="1">
    <location>
        <begin position="173"/>
        <end position="182"/>
    </location>
</feature>
<gene>
    <name evidence="2" type="ORF">SRS1_14487</name>
</gene>
<reference evidence="2 3" key="1">
    <citation type="submission" date="2017-02" db="EMBL/GenBank/DDBJ databases">
        <authorList>
            <person name="Peterson S.W."/>
        </authorList>
    </citation>
    <scope>NUCLEOTIDE SEQUENCE [LARGE SCALE GENOMIC DNA]</scope>
    <source>
        <strain evidence="2 3">SRS1_H2-8</strain>
    </source>
</reference>
<feature type="region of interest" description="Disordered" evidence="1">
    <location>
        <begin position="1"/>
        <end position="27"/>
    </location>
</feature>